<feature type="domain" description="ABC transporter" evidence="8">
    <location>
        <begin position="283"/>
        <end position="530"/>
    </location>
</feature>
<dbReference type="InterPro" id="IPR017871">
    <property type="entry name" value="ABC_transporter-like_CS"/>
</dbReference>
<dbReference type="SMART" id="SM00382">
    <property type="entry name" value="AAA"/>
    <property type="match status" value="2"/>
</dbReference>
<keyword evidence="6 9" id="KW-0067">ATP-binding</keyword>
<reference evidence="9 10" key="1">
    <citation type="submission" date="2016-10" db="EMBL/GenBank/DDBJ databases">
        <authorList>
            <person name="Varghese N."/>
            <person name="Submissions S."/>
        </authorList>
    </citation>
    <scope>NUCLEOTIDE SEQUENCE [LARGE SCALE GENOMIC DNA]</scope>
    <source>
        <strain evidence="9 10">DSM 18839</strain>
    </source>
</reference>
<evidence type="ECO:0000256" key="5">
    <source>
        <dbReference type="ARBA" id="ARBA00022741"/>
    </source>
</evidence>
<dbReference type="PANTHER" id="PTHR43297:SF2">
    <property type="entry name" value="DIPEPTIDE TRANSPORT ATP-BINDING PROTEIN DPPD"/>
    <property type="match status" value="1"/>
</dbReference>
<evidence type="ECO:0000256" key="7">
    <source>
        <dbReference type="ARBA" id="ARBA00023136"/>
    </source>
</evidence>
<dbReference type="CDD" id="cd03257">
    <property type="entry name" value="ABC_NikE_OppD_transporters"/>
    <property type="match status" value="2"/>
</dbReference>
<protein>
    <submittedName>
        <fullName evidence="9">Peptide/nickel transport system ATP-binding protein</fullName>
    </submittedName>
</protein>
<gene>
    <name evidence="9" type="ORF">SAMN05660686_04729</name>
</gene>
<keyword evidence="10" id="KW-1185">Reference proteome</keyword>
<dbReference type="InterPro" id="IPR003593">
    <property type="entry name" value="AAA+_ATPase"/>
</dbReference>
<evidence type="ECO:0000259" key="8">
    <source>
        <dbReference type="PROSITE" id="PS50893"/>
    </source>
</evidence>
<accession>A0A8G2BMC8</accession>
<dbReference type="Pfam" id="PF00005">
    <property type="entry name" value="ABC_tran"/>
    <property type="match status" value="2"/>
</dbReference>
<dbReference type="InterPro" id="IPR050388">
    <property type="entry name" value="ABC_Ni/Peptide_Import"/>
</dbReference>
<evidence type="ECO:0000256" key="1">
    <source>
        <dbReference type="ARBA" id="ARBA00004417"/>
    </source>
</evidence>
<dbReference type="Gene3D" id="3.40.50.300">
    <property type="entry name" value="P-loop containing nucleotide triphosphate hydrolases"/>
    <property type="match status" value="2"/>
</dbReference>
<dbReference type="GO" id="GO:0015833">
    <property type="term" value="P:peptide transport"/>
    <property type="evidence" value="ECO:0007669"/>
    <property type="project" value="InterPro"/>
</dbReference>
<evidence type="ECO:0000256" key="2">
    <source>
        <dbReference type="ARBA" id="ARBA00005417"/>
    </source>
</evidence>
<evidence type="ECO:0000256" key="3">
    <source>
        <dbReference type="ARBA" id="ARBA00022448"/>
    </source>
</evidence>
<dbReference type="GO" id="GO:0005886">
    <property type="term" value="C:plasma membrane"/>
    <property type="evidence" value="ECO:0007669"/>
    <property type="project" value="UniProtKB-SubCell"/>
</dbReference>
<dbReference type="PANTHER" id="PTHR43297">
    <property type="entry name" value="OLIGOPEPTIDE TRANSPORT ATP-BINDING PROTEIN APPD"/>
    <property type="match status" value="1"/>
</dbReference>
<dbReference type="SUPFAM" id="SSF52540">
    <property type="entry name" value="P-loop containing nucleoside triphosphate hydrolases"/>
    <property type="match status" value="2"/>
</dbReference>
<dbReference type="AlphaFoldDB" id="A0A8G2BMC8"/>
<evidence type="ECO:0000256" key="4">
    <source>
        <dbReference type="ARBA" id="ARBA00022475"/>
    </source>
</evidence>
<evidence type="ECO:0000313" key="10">
    <source>
        <dbReference type="Proteomes" id="UP000198615"/>
    </source>
</evidence>
<evidence type="ECO:0000256" key="6">
    <source>
        <dbReference type="ARBA" id="ARBA00022840"/>
    </source>
</evidence>
<dbReference type="PROSITE" id="PS50893">
    <property type="entry name" value="ABC_TRANSPORTER_2"/>
    <property type="match status" value="2"/>
</dbReference>
<dbReference type="GO" id="GO:0055085">
    <property type="term" value="P:transmembrane transport"/>
    <property type="evidence" value="ECO:0007669"/>
    <property type="project" value="UniProtKB-ARBA"/>
</dbReference>
<name>A0A8G2BMC8_9PROT</name>
<organism evidence="9 10">
    <name type="scientific">Thalassobaculum litoreum DSM 18839</name>
    <dbReference type="NCBI Taxonomy" id="1123362"/>
    <lineage>
        <taxon>Bacteria</taxon>
        <taxon>Pseudomonadati</taxon>
        <taxon>Pseudomonadota</taxon>
        <taxon>Alphaproteobacteria</taxon>
        <taxon>Rhodospirillales</taxon>
        <taxon>Thalassobaculaceae</taxon>
        <taxon>Thalassobaculum</taxon>
    </lineage>
</organism>
<dbReference type="OrthoDB" id="9802264at2"/>
<dbReference type="NCBIfam" id="NF007739">
    <property type="entry name" value="PRK10419.1"/>
    <property type="match status" value="2"/>
</dbReference>
<feature type="domain" description="ABC transporter" evidence="8">
    <location>
        <begin position="11"/>
        <end position="262"/>
    </location>
</feature>
<dbReference type="FunFam" id="3.40.50.300:FF:000016">
    <property type="entry name" value="Oligopeptide ABC transporter ATP-binding component"/>
    <property type="match status" value="1"/>
</dbReference>
<dbReference type="Proteomes" id="UP000198615">
    <property type="component" value="Unassembled WGS sequence"/>
</dbReference>
<comment type="caution">
    <text evidence="9">The sequence shown here is derived from an EMBL/GenBank/DDBJ whole genome shotgun (WGS) entry which is preliminary data.</text>
</comment>
<comment type="subcellular location">
    <subcellularLocation>
        <location evidence="1">Cell inner membrane</location>
        <topology evidence="1">Peripheral membrane protein</topology>
    </subcellularLocation>
</comment>
<keyword evidence="5" id="KW-0547">Nucleotide-binding</keyword>
<comment type="similarity">
    <text evidence="2">Belongs to the ABC transporter superfamily.</text>
</comment>
<dbReference type="InterPro" id="IPR013563">
    <property type="entry name" value="Oligopep_ABC_C"/>
</dbReference>
<dbReference type="RefSeq" id="WP_093154317.1">
    <property type="nucleotide sequence ID" value="NZ_FNBW01000020.1"/>
</dbReference>
<keyword evidence="4" id="KW-1003">Cell membrane</keyword>
<proteinExistence type="inferred from homology"/>
<sequence>MTDQTSTPPILEIDNLTVDLPDGNDRRHAVDGVSISVGPREIVCLVGESGSGKSVTAFSVMGLLPKGQLTPSGGAIRLMGENVLEASDERLRELRGARMSMIFQEPMTALNPTMTCGDQIEEVLTTHTSLDQAAREAKILDILEQVQLPDPPRMAASYPHQLSGGQRQRIMIAMALVLEPVLLIADEPTTALDVTTQEQILKLIKDIQRTHETAVLFITHDFGVVAEIADRVAVMQWGKVVEEGPAEAVLKRPHEPYTKMLIGAVPSFTPHGRAREAKAPVVLATDALCKTYGGGGFFQKARAVNAAQDVSIEVRRGETLGIVGESGSGKSTVARCIARLIDPTSGHIYLHNDDIAQASQTRLRALRRRVQIIFQDPYRSLNPRRTVGASIVEGPMNYGMGAKEAYERARSLMSLVRLDPGALDRFPHQFSGGQRQRICIARALAMEPDLLIADEAVSALDVSVQAQVLELLDDIRRRLDLAMLFITHDLRVAAQVCDTVAVMHRGRVVEYGEAAEVFGNPQHDYTRALFAAAPGRGFDFGSAAALAAG</sequence>
<keyword evidence="7" id="KW-0472">Membrane</keyword>
<keyword evidence="3" id="KW-0813">Transport</keyword>
<evidence type="ECO:0000313" key="9">
    <source>
        <dbReference type="EMBL" id="SDG52673.1"/>
    </source>
</evidence>
<dbReference type="GO" id="GO:0016887">
    <property type="term" value="F:ATP hydrolysis activity"/>
    <property type="evidence" value="ECO:0007669"/>
    <property type="project" value="InterPro"/>
</dbReference>
<dbReference type="EMBL" id="FNBW01000020">
    <property type="protein sequence ID" value="SDG52673.1"/>
    <property type="molecule type" value="Genomic_DNA"/>
</dbReference>
<dbReference type="InterPro" id="IPR003439">
    <property type="entry name" value="ABC_transporter-like_ATP-bd"/>
</dbReference>
<dbReference type="Pfam" id="PF08352">
    <property type="entry name" value="oligo_HPY"/>
    <property type="match status" value="2"/>
</dbReference>
<dbReference type="GO" id="GO:0005524">
    <property type="term" value="F:ATP binding"/>
    <property type="evidence" value="ECO:0007669"/>
    <property type="project" value="UniProtKB-KW"/>
</dbReference>
<dbReference type="NCBIfam" id="NF008453">
    <property type="entry name" value="PRK11308.1"/>
    <property type="match status" value="2"/>
</dbReference>
<dbReference type="PROSITE" id="PS00211">
    <property type="entry name" value="ABC_TRANSPORTER_1"/>
    <property type="match status" value="2"/>
</dbReference>
<dbReference type="InterPro" id="IPR027417">
    <property type="entry name" value="P-loop_NTPase"/>
</dbReference>